<evidence type="ECO:0000313" key="9">
    <source>
        <dbReference type="Proteomes" id="UP000251692"/>
    </source>
</evidence>
<proteinExistence type="predicted"/>
<protein>
    <submittedName>
        <fullName evidence="8">ABC transporter permease</fullName>
    </submittedName>
</protein>
<evidence type="ECO:0000256" key="2">
    <source>
        <dbReference type="ARBA" id="ARBA00022475"/>
    </source>
</evidence>
<dbReference type="Gene3D" id="3.40.190.10">
    <property type="entry name" value="Periplasmic binding protein-like II"/>
    <property type="match status" value="1"/>
</dbReference>
<feature type="transmembrane region" description="Helical" evidence="6">
    <location>
        <begin position="381"/>
        <end position="398"/>
    </location>
</feature>
<keyword evidence="5 6" id="KW-0472">Membrane</keyword>
<dbReference type="GO" id="GO:0140359">
    <property type="term" value="F:ABC-type transporter activity"/>
    <property type="evidence" value="ECO:0007669"/>
    <property type="project" value="InterPro"/>
</dbReference>
<evidence type="ECO:0000313" key="8">
    <source>
        <dbReference type="EMBL" id="RAU82232.1"/>
    </source>
</evidence>
<sequence length="455" mass="50315">MDKIWLIIQREYITRVRKKSFLIMTFLTPLLLAAFMIIPAWLATFSDSDDTIMVLDESGLFADKLISKDELKFVTLGGSLEQAKLAYKETDNTALLHIPKLSIENPEGIKVYAKKNTSIQTKLKLENMLEKEVENQRFVASGIDRELLSKMKANISITAVNLSDEGEKDNNAFVTSGAGIVAAVIIYFFIFMYGVQIMRGVIEEKTNRIVEIMISSVKPFQLMMGKIIGIAGVGLTQFLLWLILSSIVVTGVQAAFGIKPAPTPIEQMAAGREAATGETQEVQTTEGEVAAADATTDNEANAVMGSAFKAIGNLNIPLIIGCFLFYFLGGYLLYGSLFGAIGAAVDNETDTQQFMFPITIPLIISFIMSYTVVIQNPDGPVAFWMSMIPFTSPIIMMVRVPFGVPAWELALSMGLLILGFIISTWIAGRIYRVGILMYGKKVNYKELSKWLFYRV</sequence>
<evidence type="ECO:0000259" key="7">
    <source>
        <dbReference type="Pfam" id="PF12698"/>
    </source>
</evidence>
<reference evidence="8 9" key="1">
    <citation type="submission" date="2018-06" db="EMBL/GenBank/DDBJ databases">
        <authorList>
            <person name="Liu Z.-W."/>
        </authorList>
    </citation>
    <scope>NUCLEOTIDE SEQUENCE [LARGE SCALE GENOMIC DNA]</scope>
    <source>
        <strain evidence="8 9">2b14</strain>
    </source>
</reference>
<feature type="transmembrane region" description="Helical" evidence="6">
    <location>
        <begin position="410"/>
        <end position="431"/>
    </location>
</feature>
<dbReference type="PANTHER" id="PTHR30294:SF29">
    <property type="entry name" value="MULTIDRUG ABC TRANSPORTER PERMEASE YBHS-RELATED"/>
    <property type="match status" value="1"/>
</dbReference>
<dbReference type="AlphaFoldDB" id="A0A364RD64"/>
<evidence type="ECO:0000256" key="3">
    <source>
        <dbReference type="ARBA" id="ARBA00022692"/>
    </source>
</evidence>
<dbReference type="Pfam" id="PF12698">
    <property type="entry name" value="ABC2_membrane_3"/>
    <property type="match status" value="1"/>
</dbReference>
<dbReference type="SUPFAM" id="SSF53850">
    <property type="entry name" value="Periplasmic binding protein-like II"/>
    <property type="match status" value="1"/>
</dbReference>
<keyword evidence="3 6" id="KW-0812">Transmembrane</keyword>
<comment type="subcellular location">
    <subcellularLocation>
        <location evidence="1">Cell membrane</location>
        <topology evidence="1">Multi-pass membrane protein</topology>
    </subcellularLocation>
</comment>
<feature type="domain" description="ABC-2 type transporter transmembrane" evidence="7">
    <location>
        <begin position="19"/>
        <end position="427"/>
    </location>
</feature>
<keyword evidence="4 6" id="KW-1133">Transmembrane helix</keyword>
<dbReference type="GO" id="GO:0005886">
    <property type="term" value="C:plasma membrane"/>
    <property type="evidence" value="ECO:0007669"/>
    <property type="project" value="UniProtKB-SubCell"/>
</dbReference>
<dbReference type="RefSeq" id="WP_112305825.1">
    <property type="nucleotide sequence ID" value="NZ_QMDV01000003.1"/>
</dbReference>
<evidence type="ECO:0000256" key="4">
    <source>
        <dbReference type="ARBA" id="ARBA00022989"/>
    </source>
</evidence>
<keyword evidence="9" id="KW-1185">Reference proteome</keyword>
<feature type="transmembrane region" description="Helical" evidence="6">
    <location>
        <begin position="314"/>
        <end position="334"/>
    </location>
</feature>
<accession>A0A364RD64</accession>
<feature type="transmembrane region" description="Helical" evidence="6">
    <location>
        <begin position="238"/>
        <end position="258"/>
    </location>
</feature>
<feature type="transmembrane region" description="Helical" evidence="6">
    <location>
        <begin position="21"/>
        <end position="43"/>
    </location>
</feature>
<dbReference type="InterPro" id="IPR013525">
    <property type="entry name" value="ABC2_TM"/>
</dbReference>
<feature type="transmembrane region" description="Helical" evidence="6">
    <location>
        <begin position="172"/>
        <end position="197"/>
    </location>
</feature>
<gene>
    <name evidence="8" type="ORF">DP923_10580</name>
</gene>
<evidence type="ECO:0000256" key="5">
    <source>
        <dbReference type="ARBA" id="ARBA00023136"/>
    </source>
</evidence>
<name>A0A364RD64_9BACT</name>
<dbReference type="PANTHER" id="PTHR30294">
    <property type="entry name" value="MEMBRANE COMPONENT OF ABC TRANSPORTER YHHJ-RELATED"/>
    <property type="match status" value="1"/>
</dbReference>
<evidence type="ECO:0000256" key="1">
    <source>
        <dbReference type="ARBA" id="ARBA00004651"/>
    </source>
</evidence>
<organism evidence="8 9">
    <name type="scientific">Pontibacter arcticus</name>
    <dbReference type="NCBI Taxonomy" id="2080288"/>
    <lineage>
        <taxon>Bacteria</taxon>
        <taxon>Pseudomonadati</taxon>
        <taxon>Bacteroidota</taxon>
        <taxon>Cytophagia</taxon>
        <taxon>Cytophagales</taxon>
        <taxon>Hymenobacteraceae</taxon>
        <taxon>Pontibacter</taxon>
    </lineage>
</organism>
<comment type="caution">
    <text evidence="8">The sequence shown here is derived from an EMBL/GenBank/DDBJ whole genome shotgun (WGS) entry which is preliminary data.</text>
</comment>
<evidence type="ECO:0000256" key="6">
    <source>
        <dbReference type="SAM" id="Phobius"/>
    </source>
</evidence>
<dbReference type="Proteomes" id="UP000251692">
    <property type="component" value="Unassembled WGS sequence"/>
</dbReference>
<dbReference type="InterPro" id="IPR051449">
    <property type="entry name" value="ABC-2_transporter_component"/>
</dbReference>
<feature type="transmembrane region" description="Helical" evidence="6">
    <location>
        <begin position="354"/>
        <end position="374"/>
    </location>
</feature>
<keyword evidence="2" id="KW-1003">Cell membrane</keyword>
<reference evidence="8 9" key="2">
    <citation type="submission" date="2018-07" db="EMBL/GenBank/DDBJ databases">
        <title>Pontibacter sp. 2b14 genomic sequence and assembly.</title>
        <authorList>
            <person name="Du Z.-J."/>
        </authorList>
    </citation>
    <scope>NUCLEOTIDE SEQUENCE [LARGE SCALE GENOMIC DNA]</scope>
    <source>
        <strain evidence="8 9">2b14</strain>
    </source>
</reference>
<dbReference type="OrthoDB" id="9768837at2"/>
<dbReference type="EMBL" id="QMDV01000003">
    <property type="protein sequence ID" value="RAU82232.1"/>
    <property type="molecule type" value="Genomic_DNA"/>
</dbReference>